<keyword evidence="3" id="KW-0732">Signal</keyword>
<gene>
    <name evidence="5" type="ORF">GCM10009560_59340</name>
</gene>
<evidence type="ECO:0000256" key="3">
    <source>
        <dbReference type="SAM" id="SignalP"/>
    </source>
</evidence>
<dbReference type="Gene3D" id="1.10.101.10">
    <property type="entry name" value="PGBD-like superfamily/PGBD"/>
    <property type="match status" value="1"/>
</dbReference>
<proteinExistence type="predicted"/>
<evidence type="ECO:0000313" key="6">
    <source>
        <dbReference type="Proteomes" id="UP001501578"/>
    </source>
</evidence>
<organism evidence="5 6">
    <name type="scientific">Nonomuraea longicatena</name>
    <dbReference type="NCBI Taxonomy" id="83682"/>
    <lineage>
        <taxon>Bacteria</taxon>
        <taxon>Bacillati</taxon>
        <taxon>Actinomycetota</taxon>
        <taxon>Actinomycetes</taxon>
        <taxon>Streptosporangiales</taxon>
        <taxon>Streptosporangiaceae</taxon>
        <taxon>Nonomuraea</taxon>
    </lineage>
</organism>
<feature type="chain" id="PRO_5046768570" evidence="3">
    <location>
        <begin position="18"/>
        <end position="348"/>
    </location>
</feature>
<comment type="subcellular location">
    <subcellularLocation>
        <location evidence="1">Cell envelope</location>
    </subcellularLocation>
</comment>
<dbReference type="Pfam" id="PF01471">
    <property type="entry name" value="PG_binding_1"/>
    <property type="match status" value="1"/>
</dbReference>
<comment type="caution">
    <text evidence="5">The sequence shown here is derived from an EMBL/GenBank/DDBJ whole genome shotgun (WGS) entry which is preliminary data.</text>
</comment>
<evidence type="ECO:0000256" key="2">
    <source>
        <dbReference type="ARBA" id="ARBA00023054"/>
    </source>
</evidence>
<dbReference type="SUPFAM" id="SSF47090">
    <property type="entry name" value="PGBD-like"/>
    <property type="match status" value="1"/>
</dbReference>
<protein>
    <submittedName>
        <fullName evidence="5">Peptidoglycan-binding protein</fullName>
    </submittedName>
</protein>
<dbReference type="InterPro" id="IPR050465">
    <property type="entry name" value="UPF0194_transport"/>
</dbReference>
<name>A0ABN1QNR2_9ACTN</name>
<dbReference type="InterPro" id="IPR036365">
    <property type="entry name" value="PGBD-like_sf"/>
</dbReference>
<dbReference type="Gene3D" id="2.40.420.20">
    <property type="match status" value="1"/>
</dbReference>
<dbReference type="InterPro" id="IPR002477">
    <property type="entry name" value="Peptidoglycan-bd-like"/>
</dbReference>
<accession>A0ABN1QNR2</accession>
<feature type="domain" description="Peptidoglycan binding-like" evidence="4">
    <location>
        <begin position="119"/>
        <end position="168"/>
    </location>
</feature>
<dbReference type="PANTHER" id="PTHR32347">
    <property type="entry name" value="EFFLUX SYSTEM COMPONENT YKNX-RELATED"/>
    <property type="match status" value="1"/>
</dbReference>
<evidence type="ECO:0000313" key="5">
    <source>
        <dbReference type="EMBL" id="GAA0944884.1"/>
    </source>
</evidence>
<dbReference type="InterPro" id="IPR036366">
    <property type="entry name" value="PGBDSf"/>
</dbReference>
<keyword evidence="6" id="KW-1185">Reference proteome</keyword>
<evidence type="ECO:0000259" key="4">
    <source>
        <dbReference type="Pfam" id="PF01471"/>
    </source>
</evidence>
<keyword evidence="2" id="KW-0175">Coiled coil</keyword>
<sequence>MKKILAGVALVGGAALAWTIPNALSGGEPAAQAPVRPAALATAEITRQDLVDTKTVDGTLTYDDRRELGVQAQGTVTWIPQDGRVVRRGRSLLQVDRKPVTLMYGSLPLYRTLEQGVEGPDVKQLERNLKALGYDVTVDEDYTYATYLAVLEWQEDRGLDETGKVDASQVVFQPGAVRVAGVATAVGRKLAPGRDVLTVTGTSRVVHVDLDADDQHLARKGAKVTVELPGGEQAKGRITDVGSVAETSGGQNDQTTTVDVDITLTKRPKTRLDHAPVDVELESERVKKVLTVPVEALLATADGGFGVEVVDGTAKRVVPVELGAFGGGRVEVKGTGLEAGQKVGVPAT</sequence>
<dbReference type="Proteomes" id="UP001501578">
    <property type="component" value="Unassembled WGS sequence"/>
</dbReference>
<feature type="signal peptide" evidence="3">
    <location>
        <begin position="1"/>
        <end position="17"/>
    </location>
</feature>
<dbReference type="RefSeq" id="WP_343953413.1">
    <property type="nucleotide sequence ID" value="NZ_BAAAHQ010000037.1"/>
</dbReference>
<evidence type="ECO:0000256" key="1">
    <source>
        <dbReference type="ARBA" id="ARBA00004196"/>
    </source>
</evidence>
<reference evidence="5 6" key="1">
    <citation type="journal article" date="2019" name="Int. J. Syst. Evol. Microbiol.">
        <title>The Global Catalogue of Microorganisms (GCM) 10K type strain sequencing project: providing services to taxonomists for standard genome sequencing and annotation.</title>
        <authorList>
            <consortium name="The Broad Institute Genomics Platform"/>
            <consortium name="The Broad Institute Genome Sequencing Center for Infectious Disease"/>
            <person name="Wu L."/>
            <person name="Ma J."/>
        </authorList>
    </citation>
    <scope>NUCLEOTIDE SEQUENCE [LARGE SCALE GENOMIC DNA]</scope>
    <source>
        <strain evidence="5 6">JCM 11136</strain>
    </source>
</reference>
<dbReference type="EMBL" id="BAAAHQ010000037">
    <property type="protein sequence ID" value="GAA0944884.1"/>
    <property type="molecule type" value="Genomic_DNA"/>
</dbReference>